<dbReference type="Proteomes" id="UP000734854">
    <property type="component" value="Unassembled WGS sequence"/>
</dbReference>
<name>A0A8J5L2B1_ZINOF</name>
<protein>
    <submittedName>
        <fullName evidence="1">Uncharacterized protein</fullName>
    </submittedName>
</protein>
<sequence length="158" mass="17419">MAAREARSLAVACVPTSGSTAVSEASRPLELRGRHVAARDSLATHDVLGLMDASKASRLRDFQDLVHDLDAQAADWYIAMESLCEILPSLQPIILYFPDCSPWLSRAVPKSNRKEFIKKVEEMLQVIPGPVVFICGQNIMESGFKEKENLVYSSSCAH</sequence>
<comment type="caution">
    <text evidence="1">The sequence shown here is derived from an EMBL/GenBank/DDBJ whole genome shotgun (WGS) entry which is preliminary data.</text>
</comment>
<evidence type="ECO:0000313" key="2">
    <source>
        <dbReference type="Proteomes" id="UP000734854"/>
    </source>
</evidence>
<proteinExistence type="predicted"/>
<keyword evidence="2" id="KW-1185">Reference proteome</keyword>
<accession>A0A8J5L2B1</accession>
<evidence type="ECO:0000313" key="1">
    <source>
        <dbReference type="EMBL" id="KAG6508819.1"/>
    </source>
</evidence>
<reference evidence="1 2" key="1">
    <citation type="submission" date="2020-08" db="EMBL/GenBank/DDBJ databases">
        <title>Plant Genome Project.</title>
        <authorList>
            <person name="Zhang R.-G."/>
        </authorList>
    </citation>
    <scope>NUCLEOTIDE SEQUENCE [LARGE SCALE GENOMIC DNA]</scope>
    <source>
        <tissue evidence="1">Rhizome</tissue>
    </source>
</reference>
<organism evidence="1 2">
    <name type="scientific">Zingiber officinale</name>
    <name type="common">Ginger</name>
    <name type="synonym">Amomum zingiber</name>
    <dbReference type="NCBI Taxonomy" id="94328"/>
    <lineage>
        <taxon>Eukaryota</taxon>
        <taxon>Viridiplantae</taxon>
        <taxon>Streptophyta</taxon>
        <taxon>Embryophyta</taxon>
        <taxon>Tracheophyta</taxon>
        <taxon>Spermatophyta</taxon>
        <taxon>Magnoliopsida</taxon>
        <taxon>Liliopsida</taxon>
        <taxon>Zingiberales</taxon>
        <taxon>Zingiberaceae</taxon>
        <taxon>Zingiber</taxon>
    </lineage>
</organism>
<dbReference type="EMBL" id="JACMSC010000009">
    <property type="protein sequence ID" value="KAG6508819.1"/>
    <property type="molecule type" value="Genomic_DNA"/>
</dbReference>
<gene>
    <name evidence="1" type="ORF">ZIOFF_034201</name>
</gene>
<dbReference type="AlphaFoldDB" id="A0A8J5L2B1"/>